<proteinExistence type="predicted"/>
<dbReference type="Proteomes" id="UP000785679">
    <property type="component" value="Unassembled WGS sequence"/>
</dbReference>
<name>A0A8J8P1B6_HALGN</name>
<reference evidence="1" key="1">
    <citation type="submission" date="2019-06" db="EMBL/GenBank/DDBJ databases">
        <authorList>
            <person name="Zheng W."/>
        </authorList>
    </citation>
    <scope>NUCLEOTIDE SEQUENCE</scope>
    <source>
        <strain evidence="1">QDHG01</strain>
    </source>
</reference>
<comment type="caution">
    <text evidence="1">The sequence shown here is derived from an EMBL/GenBank/DDBJ whole genome shotgun (WGS) entry which is preliminary data.</text>
</comment>
<protein>
    <submittedName>
        <fullName evidence="1">Uncharacterized protein</fullName>
    </submittedName>
</protein>
<evidence type="ECO:0000313" key="1">
    <source>
        <dbReference type="EMBL" id="TNV85048.1"/>
    </source>
</evidence>
<accession>A0A8J8P1B6</accession>
<keyword evidence="2" id="KW-1185">Reference proteome</keyword>
<gene>
    <name evidence="1" type="ORF">FGO68_gene8994</name>
</gene>
<sequence length="73" mass="8435">MICLQLLSSLRQQKSLLGNQQRLKPMFSIIPTIIHTQSPHKLSTMLHPPLFLEKISTYLILSRLSMKLHQQGK</sequence>
<organism evidence="1 2">
    <name type="scientific">Halteria grandinella</name>
    <dbReference type="NCBI Taxonomy" id="5974"/>
    <lineage>
        <taxon>Eukaryota</taxon>
        <taxon>Sar</taxon>
        <taxon>Alveolata</taxon>
        <taxon>Ciliophora</taxon>
        <taxon>Intramacronucleata</taxon>
        <taxon>Spirotrichea</taxon>
        <taxon>Stichotrichia</taxon>
        <taxon>Sporadotrichida</taxon>
        <taxon>Halteriidae</taxon>
        <taxon>Halteria</taxon>
    </lineage>
</organism>
<dbReference type="EMBL" id="RRYP01002197">
    <property type="protein sequence ID" value="TNV85048.1"/>
    <property type="molecule type" value="Genomic_DNA"/>
</dbReference>
<dbReference type="AlphaFoldDB" id="A0A8J8P1B6"/>
<evidence type="ECO:0000313" key="2">
    <source>
        <dbReference type="Proteomes" id="UP000785679"/>
    </source>
</evidence>